<dbReference type="EMBL" id="POUA01000511">
    <property type="protein sequence ID" value="PZG24091.1"/>
    <property type="molecule type" value="Genomic_DNA"/>
</dbReference>
<feature type="compositionally biased region" description="Basic and acidic residues" evidence="1">
    <location>
        <begin position="35"/>
        <end position="44"/>
    </location>
</feature>
<reference evidence="2 3" key="1">
    <citation type="submission" date="2018-01" db="EMBL/GenBank/DDBJ databases">
        <title>Draft genome sequence of Sphaerisporangium sp. 7K107.</title>
        <authorList>
            <person name="Sahin N."/>
            <person name="Saygin H."/>
            <person name="Ay H."/>
        </authorList>
    </citation>
    <scope>NUCLEOTIDE SEQUENCE [LARGE SCALE GENOMIC DNA]</scope>
    <source>
        <strain evidence="2 3">7K107</strain>
    </source>
</reference>
<keyword evidence="3" id="KW-1185">Reference proteome</keyword>
<sequence>MAPAGDRRKLVFGALVVVLALVGVYLTMWPGGEREPADAGRYEPGRTPSAPPVTPRPPLATASHAPFDIYSYLPMTKEELAATADVARRFTAAYGTFRFDEAQNAYADRLKGFTTADLGAELARSVAAPGVIEQSIAEQRISEGSAAVKQIRQIDETSVTYVVTGSRKVTVRNVPSQSSEDFAVTLVQVGGDWRVHDLQPATAGQEGDPDTVPEGVT</sequence>
<accession>A0A2W2EMY9</accession>
<dbReference type="RefSeq" id="WP_111171754.1">
    <property type="nucleotide sequence ID" value="NZ_POUA01000511.1"/>
</dbReference>
<organism evidence="2 3">
    <name type="scientific">Spongiactinospora gelatinilytica</name>
    <dbReference type="NCBI Taxonomy" id="2666298"/>
    <lineage>
        <taxon>Bacteria</taxon>
        <taxon>Bacillati</taxon>
        <taxon>Actinomycetota</taxon>
        <taxon>Actinomycetes</taxon>
        <taxon>Streptosporangiales</taxon>
        <taxon>Streptosporangiaceae</taxon>
        <taxon>Spongiactinospora</taxon>
    </lineage>
</organism>
<evidence type="ECO:0008006" key="4">
    <source>
        <dbReference type="Google" id="ProtNLM"/>
    </source>
</evidence>
<name>A0A2W2EMY9_9ACTN</name>
<evidence type="ECO:0000313" key="3">
    <source>
        <dbReference type="Proteomes" id="UP000248544"/>
    </source>
</evidence>
<feature type="region of interest" description="Disordered" evidence="1">
    <location>
        <begin position="35"/>
        <end position="58"/>
    </location>
</feature>
<dbReference type="Proteomes" id="UP000248544">
    <property type="component" value="Unassembled WGS sequence"/>
</dbReference>
<evidence type="ECO:0000313" key="2">
    <source>
        <dbReference type="EMBL" id="PZG24091.1"/>
    </source>
</evidence>
<proteinExistence type="predicted"/>
<evidence type="ECO:0000256" key="1">
    <source>
        <dbReference type="SAM" id="MobiDB-lite"/>
    </source>
</evidence>
<gene>
    <name evidence="2" type="ORF">C1I98_35910</name>
</gene>
<comment type="caution">
    <text evidence="2">The sequence shown here is derived from an EMBL/GenBank/DDBJ whole genome shotgun (WGS) entry which is preliminary data.</text>
</comment>
<feature type="compositionally biased region" description="Pro residues" evidence="1">
    <location>
        <begin position="49"/>
        <end position="58"/>
    </location>
</feature>
<dbReference type="AlphaFoldDB" id="A0A2W2EMY9"/>
<protein>
    <recommendedName>
        <fullName evidence="4">Mce-associated membrane protein</fullName>
    </recommendedName>
</protein>